<feature type="chain" id="PRO_5044494849" evidence="4">
    <location>
        <begin position="21"/>
        <end position="441"/>
    </location>
</feature>
<evidence type="ECO:0000313" key="5">
    <source>
        <dbReference type="EMBL" id="PWJ75529.1"/>
    </source>
</evidence>
<dbReference type="InterPro" id="IPR050490">
    <property type="entry name" value="Bact_solute-bd_prot1"/>
</dbReference>
<dbReference type="Pfam" id="PF01547">
    <property type="entry name" value="SBP_bac_1"/>
    <property type="match status" value="1"/>
</dbReference>
<dbReference type="Proteomes" id="UP000245412">
    <property type="component" value="Unassembled WGS sequence"/>
</dbReference>
<feature type="signal peptide" evidence="4">
    <location>
        <begin position="1"/>
        <end position="20"/>
    </location>
</feature>
<keyword evidence="2" id="KW-0813">Transport</keyword>
<dbReference type="PROSITE" id="PS51257">
    <property type="entry name" value="PROKAR_LIPOPROTEIN"/>
    <property type="match status" value="1"/>
</dbReference>
<dbReference type="SUPFAM" id="SSF53850">
    <property type="entry name" value="Periplasmic binding protein-like II"/>
    <property type="match status" value="1"/>
</dbReference>
<reference evidence="5 6" key="1">
    <citation type="submission" date="2018-05" db="EMBL/GenBank/DDBJ databases">
        <authorList>
            <person name="Goeker M."/>
            <person name="Huntemann M."/>
            <person name="Clum A."/>
            <person name="Pillay M."/>
            <person name="Palaniappan K."/>
            <person name="Varghese N."/>
            <person name="Mikhailova N."/>
            <person name="Stamatis D."/>
            <person name="Reddy T."/>
            <person name="Daum C."/>
            <person name="Shapiro N."/>
            <person name="Ivanova N."/>
            <person name="Kyrpides N."/>
            <person name="Woyke T."/>
        </authorList>
    </citation>
    <scope>NUCLEOTIDE SEQUENCE [LARGE SCALE GENOMIC DNA]</scope>
    <source>
        <strain evidence="5 6">DSM 26524</strain>
    </source>
</reference>
<comment type="caution">
    <text evidence="5">The sequence shown here is derived from an EMBL/GenBank/DDBJ whole genome shotgun (WGS) entry which is preliminary data.</text>
</comment>
<organism evidence="5 6">
    <name type="scientific">Murimonas intestini</name>
    <dbReference type="NCBI Taxonomy" id="1337051"/>
    <lineage>
        <taxon>Bacteria</taxon>
        <taxon>Bacillati</taxon>
        <taxon>Bacillota</taxon>
        <taxon>Clostridia</taxon>
        <taxon>Lachnospirales</taxon>
        <taxon>Lachnospiraceae</taxon>
        <taxon>Murimonas</taxon>
    </lineage>
</organism>
<feature type="compositionally biased region" description="Basic and acidic residues" evidence="3">
    <location>
        <begin position="32"/>
        <end position="52"/>
    </location>
</feature>
<evidence type="ECO:0000256" key="1">
    <source>
        <dbReference type="ARBA" id="ARBA00008520"/>
    </source>
</evidence>
<dbReference type="RefSeq" id="WP_109626472.1">
    <property type="nucleotide sequence ID" value="NZ_CABJAT010000006.1"/>
</dbReference>
<dbReference type="PANTHER" id="PTHR43649">
    <property type="entry name" value="ARABINOSE-BINDING PROTEIN-RELATED"/>
    <property type="match status" value="1"/>
</dbReference>
<protein>
    <submittedName>
        <fullName evidence="5">ABC-type glycerol-3-phosphate transport system substrate-binding protein</fullName>
    </submittedName>
</protein>
<evidence type="ECO:0000256" key="4">
    <source>
        <dbReference type="SAM" id="SignalP"/>
    </source>
</evidence>
<evidence type="ECO:0000256" key="2">
    <source>
        <dbReference type="ARBA" id="ARBA00022448"/>
    </source>
</evidence>
<keyword evidence="4" id="KW-0732">Signal</keyword>
<gene>
    <name evidence="5" type="ORF">C7383_10699</name>
</gene>
<dbReference type="AlphaFoldDB" id="A0AB73T408"/>
<dbReference type="EMBL" id="QGGY01000006">
    <property type="protein sequence ID" value="PWJ75529.1"/>
    <property type="molecule type" value="Genomic_DNA"/>
</dbReference>
<evidence type="ECO:0000256" key="3">
    <source>
        <dbReference type="SAM" id="MobiDB-lite"/>
    </source>
</evidence>
<dbReference type="InterPro" id="IPR006059">
    <property type="entry name" value="SBP"/>
</dbReference>
<dbReference type="Gene3D" id="3.40.190.10">
    <property type="entry name" value="Periplasmic binding protein-like II"/>
    <property type="match status" value="2"/>
</dbReference>
<accession>A0AB73T408</accession>
<dbReference type="PANTHER" id="PTHR43649:SF29">
    <property type="entry name" value="OSMOPROTECTIVE COMPOUNDS-BINDING PROTEIN GGTB"/>
    <property type="match status" value="1"/>
</dbReference>
<comment type="similarity">
    <text evidence="1">Belongs to the bacterial solute-binding protein 1 family.</text>
</comment>
<keyword evidence="6" id="KW-1185">Reference proteome</keyword>
<sequence>MKKKALSILLCSIMAFGCLAGCGDSAQKKETEKNTAETEAETAAKEETEAAKTKAGGPELTLMITNSTDPWAETVKEMVEKKFPDYSLTFKNWDEPTVEQTVKTAFAADQAMDVVMYWPTYMKKFEGTGIPMDLTEYMEADTEWKEGFTDGILEVGKTKEGLLAIPNTTNYPMLQVNKKLFEDAGVEFKDVMTWDEFMAACEKIKASGKTPVAVQQEWAGWFVRNALLQCWDNKEELDSFIAGEVPFTDERVKNAMDNIADMYNSDYVYPGGKEAVTTSADDAMAAFINGDAAIFCNVVANAQSVSEKVGDRFELGVISWPSMAKTDDMNNLLGSAGGYMIMSNTKYPDEAVEILKYLTGTEVLQAMADQGSIVANKNVTSDDANYQLYSRDADKVYPDEVINLSSEIFDNLVYNEPANYLFNGESALDELEALREAAAAK</sequence>
<name>A0AB73T408_9FIRM</name>
<proteinExistence type="inferred from homology"/>
<evidence type="ECO:0000313" key="6">
    <source>
        <dbReference type="Proteomes" id="UP000245412"/>
    </source>
</evidence>
<feature type="region of interest" description="Disordered" evidence="3">
    <location>
        <begin position="32"/>
        <end position="55"/>
    </location>
</feature>